<dbReference type="SUPFAM" id="SSF54593">
    <property type="entry name" value="Glyoxalase/Bleomycin resistance protein/Dihydroxybiphenyl dioxygenase"/>
    <property type="match status" value="1"/>
</dbReference>
<feature type="domain" description="VOC" evidence="1">
    <location>
        <begin position="3"/>
        <end position="111"/>
    </location>
</feature>
<name>A0ABT7MFN7_9PSEU</name>
<dbReference type="PROSITE" id="PS51819">
    <property type="entry name" value="VOC"/>
    <property type="match status" value="1"/>
</dbReference>
<dbReference type="CDD" id="cd06587">
    <property type="entry name" value="VOC"/>
    <property type="match status" value="1"/>
</dbReference>
<dbReference type="InterPro" id="IPR029068">
    <property type="entry name" value="Glyas_Bleomycin-R_OHBP_Dase"/>
</dbReference>
<evidence type="ECO:0000313" key="3">
    <source>
        <dbReference type="Proteomes" id="UP001231924"/>
    </source>
</evidence>
<dbReference type="Gene3D" id="3.10.180.10">
    <property type="entry name" value="2,3-Dihydroxybiphenyl 1,2-Dioxygenase, domain 1"/>
    <property type="match status" value="1"/>
</dbReference>
<gene>
    <name evidence="2" type="ORF">QRT03_26195</name>
</gene>
<comment type="caution">
    <text evidence="2">The sequence shown here is derived from an EMBL/GenBank/DDBJ whole genome shotgun (WGS) entry which is preliminary data.</text>
</comment>
<dbReference type="Pfam" id="PF18029">
    <property type="entry name" value="Glyoxalase_6"/>
    <property type="match status" value="1"/>
</dbReference>
<dbReference type="InterPro" id="IPR041581">
    <property type="entry name" value="Glyoxalase_6"/>
</dbReference>
<organism evidence="2 3">
    <name type="scientific">Actinomycetospora termitidis</name>
    <dbReference type="NCBI Taxonomy" id="3053470"/>
    <lineage>
        <taxon>Bacteria</taxon>
        <taxon>Bacillati</taxon>
        <taxon>Actinomycetota</taxon>
        <taxon>Actinomycetes</taxon>
        <taxon>Pseudonocardiales</taxon>
        <taxon>Pseudonocardiaceae</taxon>
        <taxon>Actinomycetospora</taxon>
    </lineage>
</organism>
<proteinExistence type="predicted"/>
<keyword evidence="3" id="KW-1185">Reference proteome</keyword>
<evidence type="ECO:0000259" key="1">
    <source>
        <dbReference type="PROSITE" id="PS51819"/>
    </source>
</evidence>
<dbReference type="InterPro" id="IPR037523">
    <property type="entry name" value="VOC_core"/>
</dbReference>
<dbReference type="EMBL" id="JASVWF010000007">
    <property type="protein sequence ID" value="MDL5159486.1"/>
    <property type="molecule type" value="Genomic_DNA"/>
</dbReference>
<sequence>MPPSLFAALDVRDRAAAIAWYSRLLGADPAFLPNDVEAVFEIAEDRYVYVEEGTAHVGHSRVTVFLDDLDAFLTAARSRGIEPTTTEIYDNGVRKAVFRDPDGNEFGVGGGPV</sequence>
<evidence type="ECO:0000313" key="2">
    <source>
        <dbReference type="EMBL" id="MDL5159486.1"/>
    </source>
</evidence>
<protein>
    <submittedName>
        <fullName evidence="2">VOC family protein</fullName>
    </submittedName>
</protein>
<dbReference type="Proteomes" id="UP001231924">
    <property type="component" value="Unassembled WGS sequence"/>
</dbReference>
<dbReference type="RefSeq" id="WP_286056079.1">
    <property type="nucleotide sequence ID" value="NZ_JASVWF010000007.1"/>
</dbReference>
<reference evidence="2 3" key="1">
    <citation type="submission" date="2023-06" db="EMBL/GenBank/DDBJ databases">
        <title>Actinomycetospora Odt1-22.</title>
        <authorList>
            <person name="Supong K."/>
        </authorList>
    </citation>
    <scope>NUCLEOTIDE SEQUENCE [LARGE SCALE GENOMIC DNA]</scope>
    <source>
        <strain evidence="2 3">Odt1-22</strain>
    </source>
</reference>
<accession>A0ABT7MFN7</accession>